<evidence type="ECO:0000313" key="1">
    <source>
        <dbReference type="EMBL" id="SDK79105.1"/>
    </source>
</evidence>
<name>A0A1G9ESX9_9RHOB</name>
<dbReference type="RefSeq" id="WP_090753323.1">
    <property type="nucleotide sequence ID" value="NZ_FNGE01000003.1"/>
</dbReference>
<dbReference type="OrthoDB" id="9792176at2"/>
<proteinExistence type="predicted"/>
<organism evidence="1 2">
    <name type="scientific">Paracoccus chinensis</name>
    <dbReference type="NCBI Taxonomy" id="525640"/>
    <lineage>
        <taxon>Bacteria</taxon>
        <taxon>Pseudomonadati</taxon>
        <taxon>Pseudomonadota</taxon>
        <taxon>Alphaproteobacteria</taxon>
        <taxon>Rhodobacterales</taxon>
        <taxon>Paracoccaceae</taxon>
        <taxon>Paracoccus</taxon>
    </lineage>
</organism>
<dbReference type="AlphaFoldDB" id="A0A1G9ESX9"/>
<accession>A0A1G9ESX9</accession>
<dbReference type="Pfam" id="PF10722">
    <property type="entry name" value="YbjN"/>
    <property type="match status" value="1"/>
</dbReference>
<evidence type="ECO:0008006" key="3">
    <source>
        <dbReference type="Google" id="ProtNLM"/>
    </source>
</evidence>
<dbReference type="CDD" id="cd17033">
    <property type="entry name" value="DR1245-like"/>
    <property type="match status" value="1"/>
</dbReference>
<keyword evidence="2" id="KW-1185">Reference proteome</keyword>
<reference evidence="2" key="1">
    <citation type="submission" date="2016-10" db="EMBL/GenBank/DDBJ databases">
        <authorList>
            <person name="Varghese N."/>
            <person name="Submissions S."/>
        </authorList>
    </citation>
    <scope>NUCLEOTIDE SEQUENCE [LARGE SCALE GENOMIC DNA]</scope>
    <source>
        <strain evidence="2">CGMCC 1.7655</strain>
    </source>
</reference>
<sequence length="167" mass="18864">MAQLDHRIQADETHPIDIAEAVALRRGWEFQRMADDQIAVTIRGQWRDHALTLAWSGRDEMLRLICCFDLDPPEARMPALYQLLNLVNDEVWDGSFAFWPQQRVMVWRYGLVLSGQALAEDGQIDCMIRSAVENCERFHPSFQSACRGGEPEAALALALPVALARAA</sequence>
<dbReference type="InterPro" id="IPR019660">
    <property type="entry name" value="Put_sensory_transdc_reg_YbjN"/>
</dbReference>
<dbReference type="Proteomes" id="UP000199555">
    <property type="component" value="Unassembled WGS sequence"/>
</dbReference>
<protein>
    <recommendedName>
        <fullName evidence="3">Sensory transduction regulator</fullName>
    </recommendedName>
</protein>
<dbReference type="STRING" id="525640.SAMN04487971_103113"/>
<dbReference type="EMBL" id="FNGE01000003">
    <property type="protein sequence ID" value="SDK79105.1"/>
    <property type="molecule type" value="Genomic_DNA"/>
</dbReference>
<evidence type="ECO:0000313" key="2">
    <source>
        <dbReference type="Proteomes" id="UP000199555"/>
    </source>
</evidence>
<gene>
    <name evidence="1" type="ORF">SAMN04487971_103113</name>
</gene>